<dbReference type="RefSeq" id="WP_066232602.1">
    <property type="nucleotide sequence ID" value="NZ_LQYN01000071.1"/>
</dbReference>
<keyword evidence="3" id="KW-1185">Reference proteome</keyword>
<gene>
    <name evidence="2" type="ORF">B4102_0220</name>
</gene>
<sequence length="807" mass="87809">MSLFGGLILTNRGRNLQVKAQTGVKLEFTRIAVGDGKLNGASILELNSLISQKKSLSITKLKVLAEGKAIVGTMFTNADISTGFYYRELGLFAKDPNEGEILYCYGNCGDMADYIPAGGGSDIIEKIINIITLVGTASNVSAVIDQSAVYTTSEDVIEIINEEVIANAPSDLNTLEKIANAIGKDSSFSQSVANVIKRLIGKSNWTDAPSKTLEDVNTHIASKKDVHGSTNAATANTLMQRDSAGRAKVAAPSADDDIARKDTVDKAKQSAIDWVKSFGYGTQRIILGDITQKNIDISSLSIGQYEGFNYNTSLGYPATDGGIIEIDITESYNGRKQYEAWVSYSNNRYFRVDHTNGENRGWKQIETTEGSQAKVDAHATLKNNPHGVTKLQVGLGNVDNVKQATKTEFDLHVNNKNNPHGVTTGQIGAETPAGAQAKADAVQNWVKSFGLGDVMKSISGTDLNDLDATGFYVGNNLTNSPNTANYYFVIHLKWGNGVKYQILFRNSTNNFYESHIRYFGTPGWTSWSQLQTTETIKSNVIDKAQMFKLTQDNGDAFVLANGTDVKTITASGLYLGSNLVNMPNDGWYRIIIAASSSTSRSYIATRSDGRMWIATMNAGTWIDWKQIETTEGSQAKVDAHATLKNNPHGVTKLQVGLGNVDNVKQATKTEFDAHTGNKSNPHSVTAAQVGAYTKAEIDGKFNPTWTNLTLINGAKAISGRTPPRYCKIGSQVFLDGEIDVTPTGTTIATLPAEYRPKTLRYLRVPQNNWSYTHFANLFVNESGNISIDAKDNDYFGISFNQVSFLID</sequence>
<accession>A0A150KT45</accession>
<dbReference type="STRING" id="46224.B4102_0220"/>
<protein>
    <recommendedName>
        <fullName evidence="1">Phage tail fibre protein N-terminal domain-containing protein</fullName>
    </recommendedName>
</protein>
<dbReference type="Pfam" id="PF12571">
    <property type="entry name" value="Phage_tail_fib"/>
    <property type="match status" value="1"/>
</dbReference>
<evidence type="ECO:0000313" key="3">
    <source>
        <dbReference type="Proteomes" id="UP000075666"/>
    </source>
</evidence>
<feature type="domain" description="Phage tail fibre protein N-terminal" evidence="1">
    <location>
        <begin position="8"/>
        <end position="153"/>
    </location>
</feature>
<organism evidence="2 3">
    <name type="scientific">Heyndrickxia sporothermodurans</name>
    <dbReference type="NCBI Taxonomy" id="46224"/>
    <lineage>
        <taxon>Bacteria</taxon>
        <taxon>Bacillati</taxon>
        <taxon>Bacillota</taxon>
        <taxon>Bacilli</taxon>
        <taxon>Bacillales</taxon>
        <taxon>Bacillaceae</taxon>
        <taxon>Heyndrickxia</taxon>
    </lineage>
</organism>
<evidence type="ECO:0000313" key="2">
    <source>
        <dbReference type="EMBL" id="KYD02626.1"/>
    </source>
</evidence>
<dbReference type="AlphaFoldDB" id="A0A150KT45"/>
<reference evidence="2 3" key="1">
    <citation type="submission" date="2016-01" db="EMBL/GenBank/DDBJ databases">
        <title>Genome Sequences of Twelve Sporeforming Bacillus Species Isolated from Foods.</title>
        <authorList>
            <person name="Berendsen E.M."/>
            <person name="Wells-Bennik M.H."/>
            <person name="Krawcyk A.O."/>
            <person name="De Jong A."/>
            <person name="Holsappel S."/>
            <person name="Eijlander R.T."/>
            <person name="Kuipers O.P."/>
        </authorList>
    </citation>
    <scope>NUCLEOTIDE SEQUENCE [LARGE SCALE GENOMIC DNA]</scope>
    <source>
        <strain evidence="2 3">B4102</strain>
    </source>
</reference>
<proteinExistence type="predicted"/>
<dbReference type="InterPro" id="IPR022225">
    <property type="entry name" value="Phage_tail_fibre_N"/>
</dbReference>
<dbReference type="PATRIC" id="fig|46224.3.peg.3582"/>
<name>A0A150KT45_9BACI</name>
<dbReference type="EMBL" id="LQYN01000071">
    <property type="protein sequence ID" value="KYD02626.1"/>
    <property type="molecule type" value="Genomic_DNA"/>
</dbReference>
<dbReference type="Proteomes" id="UP000075666">
    <property type="component" value="Unassembled WGS sequence"/>
</dbReference>
<dbReference type="CDD" id="cd19958">
    <property type="entry name" value="pyocin_knob"/>
    <property type="match status" value="2"/>
</dbReference>
<comment type="caution">
    <text evidence="2">The sequence shown here is derived from an EMBL/GenBank/DDBJ whole genome shotgun (WGS) entry which is preliminary data.</text>
</comment>
<evidence type="ECO:0000259" key="1">
    <source>
        <dbReference type="Pfam" id="PF12571"/>
    </source>
</evidence>